<organism evidence="1 2">
    <name type="scientific">Thalassotalea nanhaiensis</name>
    <dbReference type="NCBI Taxonomy" id="3065648"/>
    <lineage>
        <taxon>Bacteria</taxon>
        <taxon>Pseudomonadati</taxon>
        <taxon>Pseudomonadota</taxon>
        <taxon>Gammaproteobacteria</taxon>
        <taxon>Alteromonadales</taxon>
        <taxon>Colwelliaceae</taxon>
        <taxon>Thalassotalea</taxon>
    </lineage>
</organism>
<name>A0ABY9TI28_9GAMM</name>
<reference evidence="2" key="1">
    <citation type="submission" date="2023-09" db="EMBL/GenBank/DDBJ databases">
        <authorList>
            <person name="Li S."/>
            <person name="Li X."/>
            <person name="Zhang C."/>
            <person name="Zhao Z."/>
        </authorList>
    </citation>
    <scope>NUCLEOTIDE SEQUENCE [LARGE SCALE GENOMIC DNA]</scope>
    <source>
        <strain evidence="2">SQ345</strain>
    </source>
</reference>
<dbReference type="Pfam" id="PF05258">
    <property type="entry name" value="DciA"/>
    <property type="match status" value="1"/>
</dbReference>
<dbReference type="InterPro" id="IPR007922">
    <property type="entry name" value="DciA-like"/>
</dbReference>
<dbReference type="RefSeq" id="WP_348387219.1">
    <property type="nucleotide sequence ID" value="NZ_CP134146.1"/>
</dbReference>
<evidence type="ECO:0000313" key="2">
    <source>
        <dbReference type="Proteomes" id="UP001248581"/>
    </source>
</evidence>
<protein>
    <submittedName>
        <fullName evidence="1">DUF721 domain-containing protein</fullName>
    </submittedName>
</protein>
<dbReference type="Proteomes" id="UP001248581">
    <property type="component" value="Chromosome"/>
</dbReference>
<proteinExistence type="predicted"/>
<keyword evidence="2" id="KW-1185">Reference proteome</keyword>
<dbReference type="EMBL" id="CP134146">
    <property type="protein sequence ID" value="WNC68061.1"/>
    <property type="molecule type" value="Genomic_DNA"/>
</dbReference>
<sequence>MKRIVKAPQDLNSLLKKASGTMADFSTKAQSFKILDDIIRQICPDLPENAWQIANCRDDLVVIEAKSPVWGQRLQFERNNISQQLALQTQGIFRRIEIKINPHGNRRETVKEPVKPNKSMSAETAEHIYEVAENAPPGLKEVLLRLAKHGKK</sequence>
<evidence type="ECO:0000313" key="1">
    <source>
        <dbReference type="EMBL" id="WNC68061.1"/>
    </source>
</evidence>
<accession>A0ABY9TI28</accession>
<gene>
    <name evidence="1" type="ORF">RI845_16235</name>
</gene>